<evidence type="ECO:0000313" key="2">
    <source>
        <dbReference type="Proteomes" id="UP000233551"/>
    </source>
</evidence>
<comment type="caution">
    <text evidence="1">The sequence shown here is derived from an EMBL/GenBank/DDBJ whole genome shotgun (WGS) entry which is preliminary data.</text>
</comment>
<dbReference type="AlphaFoldDB" id="A0A2I0KJX1"/>
<keyword evidence="2" id="KW-1185">Reference proteome</keyword>
<organism evidence="1 2">
    <name type="scientific">Punica granatum</name>
    <name type="common">Pomegranate</name>
    <dbReference type="NCBI Taxonomy" id="22663"/>
    <lineage>
        <taxon>Eukaryota</taxon>
        <taxon>Viridiplantae</taxon>
        <taxon>Streptophyta</taxon>
        <taxon>Embryophyta</taxon>
        <taxon>Tracheophyta</taxon>
        <taxon>Spermatophyta</taxon>
        <taxon>Magnoliopsida</taxon>
        <taxon>eudicotyledons</taxon>
        <taxon>Gunneridae</taxon>
        <taxon>Pentapetalae</taxon>
        <taxon>rosids</taxon>
        <taxon>malvids</taxon>
        <taxon>Myrtales</taxon>
        <taxon>Lythraceae</taxon>
        <taxon>Punica</taxon>
    </lineage>
</organism>
<gene>
    <name evidence="1" type="ORF">CRG98_010872</name>
</gene>
<accession>A0A2I0KJX1</accession>
<dbReference type="EMBL" id="PGOL01000542">
    <property type="protein sequence ID" value="PKI68815.1"/>
    <property type="molecule type" value="Genomic_DNA"/>
</dbReference>
<dbReference type="Proteomes" id="UP000233551">
    <property type="component" value="Unassembled WGS sequence"/>
</dbReference>
<sequence length="68" mass="7781">MSNGLIQYFNSPKHFVAYYAPPHLWVPRYPPLSSRVGYKRTRIADIRHRDSMVGPRPQDAEGILGVIS</sequence>
<evidence type="ECO:0000313" key="1">
    <source>
        <dbReference type="EMBL" id="PKI68815.1"/>
    </source>
</evidence>
<proteinExistence type="predicted"/>
<reference evidence="1 2" key="1">
    <citation type="submission" date="2017-11" db="EMBL/GenBank/DDBJ databases">
        <title>De-novo sequencing of pomegranate (Punica granatum L.) genome.</title>
        <authorList>
            <person name="Akparov Z."/>
            <person name="Amiraslanov A."/>
            <person name="Hajiyeva S."/>
            <person name="Abbasov M."/>
            <person name="Kaur K."/>
            <person name="Hamwieh A."/>
            <person name="Solovyev V."/>
            <person name="Salamov A."/>
            <person name="Braich B."/>
            <person name="Kosarev P."/>
            <person name="Mahmoud A."/>
            <person name="Hajiyev E."/>
            <person name="Babayeva S."/>
            <person name="Izzatullayeva V."/>
            <person name="Mammadov A."/>
            <person name="Mammadov A."/>
            <person name="Sharifova S."/>
            <person name="Ojaghi J."/>
            <person name="Eynullazada K."/>
            <person name="Bayramov B."/>
            <person name="Abdulazimova A."/>
            <person name="Shahmuradov I."/>
        </authorList>
    </citation>
    <scope>NUCLEOTIDE SEQUENCE [LARGE SCALE GENOMIC DNA]</scope>
    <source>
        <strain evidence="2">cv. AG2017</strain>
        <tissue evidence="1">Leaf</tissue>
    </source>
</reference>
<name>A0A2I0KJX1_PUNGR</name>
<protein>
    <submittedName>
        <fullName evidence="1">Uncharacterized protein</fullName>
    </submittedName>
</protein>